<comment type="similarity">
    <text evidence="2 15">Belongs to the glutamate-gated ion channel (TC 1.A.10.1) family.</text>
</comment>
<dbReference type="Gene3D" id="1.10.287.70">
    <property type="match status" value="1"/>
</dbReference>
<feature type="compositionally biased region" description="Polar residues" evidence="16">
    <location>
        <begin position="952"/>
        <end position="967"/>
    </location>
</feature>
<evidence type="ECO:0000256" key="14">
    <source>
        <dbReference type="ARBA" id="ARBA00049638"/>
    </source>
</evidence>
<evidence type="ECO:0000256" key="1">
    <source>
        <dbReference type="ARBA" id="ARBA00004141"/>
    </source>
</evidence>
<evidence type="ECO:0000256" key="11">
    <source>
        <dbReference type="ARBA" id="ARBA00023180"/>
    </source>
</evidence>
<evidence type="ECO:0000256" key="3">
    <source>
        <dbReference type="ARBA" id="ARBA00011095"/>
    </source>
</evidence>
<evidence type="ECO:0000256" key="2">
    <source>
        <dbReference type="ARBA" id="ARBA00008685"/>
    </source>
</evidence>
<keyword evidence="4 15" id="KW-0813">Transport</keyword>
<evidence type="ECO:0000256" key="16">
    <source>
        <dbReference type="SAM" id="MobiDB-lite"/>
    </source>
</evidence>
<keyword evidence="12 15" id="KW-1071">Ligand-gated ion channel</keyword>
<comment type="subunit">
    <text evidence="3">May form heteromers.</text>
</comment>
<evidence type="ECO:0000256" key="9">
    <source>
        <dbReference type="ARBA" id="ARBA00023136"/>
    </source>
</evidence>
<organism evidence="20 21">
    <name type="scientific">Spirodela intermedia</name>
    <name type="common">Intermediate duckweed</name>
    <dbReference type="NCBI Taxonomy" id="51605"/>
    <lineage>
        <taxon>Eukaryota</taxon>
        <taxon>Viridiplantae</taxon>
        <taxon>Streptophyta</taxon>
        <taxon>Embryophyta</taxon>
        <taxon>Tracheophyta</taxon>
        <taxon>Spermatophyta</taxon>
        <taxon>Magnoliopsida</taxon>
        <taxon>Liliopsida</taxon>
        <taxon>Araceae</taxon>
        <taxon>Lemnoideae</taxon>
        <taxon>Spirodela</taxon>
    </lineage>
</organism>
<sequence length="967" mass="106129">MTRYRALLLLVFLLLLSSAHPPWAAGAEETPFRVGVILDTETLIGNVSRTCIAMAVEDFYAAHPGYKTRVDLHFRNSGGEAVGAASAALDLLNQVEVQAILGPQRSIQAKFVIELGRRTQVPIVAFSAKSPSLSPTLSPYFIRAAMDDSSQAKAIAAIVNNFHWREVVPIFEDSEYGNGMTRSLVEELQEKGAAVPYRSMIPLAATPDQISSELLRLKGMRTRVFVLHASYALGVTVFTQAKEVGMMGRDYVWLTTYSLTAASDIVGATAVDVMQGVVGVKPYLRQTPKLTNFKRRWARRFKEENPGTALTEPLVFGLWAYDAVWALAMAAEKIGPADLARSRRNSSSEDFGGLRQSPIGSKLLHSIMNVDFEGLTGRFRLVEGQLDSSTSEIVNLLREGPTRVGFWTAAKGVTRHLTNGTGLRRIIWPGDQRETPKGWEWPMQGKSLTIGVPVRPGFGHFVDVRRDPETGRYHFDGFCIKVFNAVMDSLPYKVPFDYVAFDDGTGDNNGTYDDLVYKVFLQEFDAVVGDVTILANRSRFVDFTLPFTDSGVTMVVPITDGQSKSAWVFIKPLSGDLWLASGCFVVFTGLVVWFLEHRVNEEFRGVPSNQVGTVFYFAFSTLVFAHREKVVSNFSRFVVIIWVFVVLILTSSYTASLTSMLTVQQLQPTVSDLSDLIKRNERVGYLNDSFMPELLKQLKVNNNRIIAYSSPDEYAAALDKGTANGGAGAIVDEIPYLKVFLSKYCCGKYAMVGPTYKTNGFGFVFPKGSPFLPDISRAVLNVTEGKMFAMLEEELYGVGIPLDKSFNVASSSLKLSNFRGLFLITGTASGGALLLFLVFFFYNNPQADSILRSDNSPQGKFLLLLKLFDEKDARNEEAETRGGEETTDINGGGGGGNGAAENPNHICSQLQSPSSMSNHTYGNVDDDDDGAGTPPEGNETPGREIGDRDTETFSFSGLSTPRGNEPA</sequence>
<evidence type="ECO:0000256" key="17">
    <source>
        <dbReference type="SAM" id="Phobius"/>
    </source>
</evidence>
<feature type="transmembrane region" description="Helical" evidence="17">
    <location>
        <begin position="637"/>
        <end position="655"/>
    </location>
</feature>
<evidence type="ECO:0000256" key="18">
    <source>
        <dbReference type="SAM" id="SignalP"/>
    </source>
</evidence>
<keyword evidence="7 17" id="KW-1133">Transmembrane helix</keyword>
<dbReference type="FunFam" id="3.40.190.10:FF:000217">
    <property type="entry name" value="Glutamate receptor"/>
    <property type="match status" value="1"/>
</dbReference>
<dbReference type="Pfam" id="PF00060">
    <property type="entry name" value="Lig_chan"/>
    <property type="match status" value="1"/>
</dbReference>
<dbReference type="SMART" id="SM00079">
    <property type="entry name" value="PBPe"/>
    <property type="match status" value="1"/>
</dbReference>
<dbReference type="Gene3D" id="3.40.190.10">
    <property type="entry name" value="Periplasmic binding protein-like II"/>
    <property type="match status" value="1"/>
</dbReference>
<dbReference type="InterPro" id="IPR028082">
    <property type="entry name" value="Peripla_BP_I"/>
</dbReference>
<feature type="compositionally biased region" description="Basic and acidic residues" evidence="16">
    <location>
        <begin position="874"/>
        <end position="884"/>
    </location>
</feature>
<dbReference type="CDD" id="cd13686">
    <property type="entry name" value="GluR_Plant"/>
    <property type="match status" value="1"/>
</dbReference>
<feature type="compositionally biased region" description="Polar residues" evidence="16">
    <location>
        <begin position="905"/>
        <end position="921"/>
    </location>
</feature>
<feature type="compositionally biased region" description="Basic and acidic residues" evidence="16">
    <location>
        <begin position="941"/>
        <end position="951"/>
    </location>
</feature>
<feature type="transmembrane region" description="Helical" evidence="17">
    <location>
        <begin position="577"/>
        <end position="595"/>
    </location>
</feature>
<keyword evidence="10 15" id="KW-0675">Receptor</keyword>
<dbReference type="PANTHER" id="PTHR34836:SF1">
    <property type="entry name" value="OS09G0428600 PROTEIN"/>
    <property type="match status" value="1"/>
</dbReference>
<evidence type="ECO:0000256" key="5">
    <source>
        <dbReference type="ARBA" id="ARBA00022692"/>
    </source>
</evidence>
<dbReference type="PANTHER" id="PTHR34836">
    <property type="entry name" value="OS06G0188250 PROTEIN"/>
    <property type="match status" value="1"/>
</dbReference>
<feature type="region of interest" description="Disordered" evidence="16">
    <location>
        <begin position="874"/>
        <end position="967"/>
    </location>
</feature>
<keyword evidence="9 15" id="KW-0472">Membrane</keyword>
<feature type="transmembrane region" description="Helical" evidence="17">
    <location>
        <begin position="607"/>
        <end position="625"/>
    </location>
</feature>
<evidence type="ECO:0000256" key="4">
    <source>
        <dbReference type="ARBA" id="ARBA00022448"/>
    </source>
</evidence>
<evidence type="ECO:0000256" key="8">
    <source>
        <dbReference type="ARBA" id="ARBA00023065"/>
    </source>
</evidence>
<dbReference type="FunFam" id="3.40.190.10:FF:000103">
    <property type="entry name" value="Glutamate receptor"/>
    <property type="match status" value="1"/>
</dbReference>
<dbReference type="SUPFAM" id="SSF53850">
    <property type="entry name" value="Periplasmic binding protein-like II"/>
    <property type="match status" value="1"/>
</dbReference>
<dbReference type="PIRSF" id="PIRSF037090">
    <property type="entry name" value="Iontro_Glu-like_rcpt_pln"/>
    <property type="match status" value="1"/>
</dbReference>
<keyword evidence="5 17" id="KW-0812">Transmembrane</keyword>
<dbReference type="EMBL" id="LR746269">
    <property type="protein sequence ID" value="CAA7398691.1"/>
    <property type="molecule type" value="Genomic_DNA"/>
</dbReference>
<dbReference type="Gene3D" id="3.40.50.2300">
    <property type="match status" value="2"/>
</dbReference>
<feature type="domain" description="Ionotropic glutamate receptor C-terminal" evidence="19">
    <location>
        <begin position="449"/>
        <end position="797"/>
    </location>
</feature>
<dbReference type="GO" id="GO:0016020">
    <property type="term" value="C:membrane"/>
    <property type="evidence" value="ECO:0007669"/>
    <property type="project" value="UniProtKB-SubCell"/>
</dbReference>
<dbReference type="InterPro" id="IPR044440">
    <property type="entry name" value="GABAb_receptor_plant_PBP1"/>
</dbReference>
<evidence type="ECO:0000259" key="19">
    <source>
        <dbReference type="SMART" id="SM00079"/>
    </source>
</evidence>
<evidence type="ECO:0000256" key="6">
    <source>
        <dbReference type="ARBA" id="ARBA00022729"/>
    </source>
</evidence>
<dbReference type="Proteomes" id="UP000663760">
    <property type="component" value="Chromosome 6"/>
</dbReference>
<evidence type="ECO:0000256" key="13">
    <source>
        <dbReference type="ARBA" id="ARBA00023303"/>
    </source>
</evidence>
<keyword evidence="8 15" id="KW-0406">Ion transport</keyword>
<dbReference type="InterPro" id="IPR017103">
    <property type="entry name" value="Iontropic_Glu_rcpt_pln"/>
</dbReference>
<proteinExistence type="inferred from homology"/>
<dbReference type="InterPro" id="IPR001320">
    <property type="entry name" value="Iontro_rcpt_C"/>
</dbReference>
<gene>
    <name evidence="20" type="ORF">SI8410_06009356</name>
</gene>
<evidence type="ECO:0000313" key="21">
    <source>
        <dbReference type="Proteomes" id="UP000663760"/>
    </source>
</evidence>
<feature type="transmembrane region" description="Helical" evidence="17">
    <location>
        <begin position="821"/>
        <end position="842"/>
    </location>
</feature>
<evidence type="ECO:0000256" key="12">
    <source>
        <dbReference type="ARBA" id="ARBA00023286"/>
    </source>
</evidence>
<dbReference type="AlphaFoldDB" id="A0A7I8KM35"/>
<reference evidence="20" key="1">
    <citation type="submission" date="2020-02" db="EMBL/GenBank/DDBJ databases">
        <authorList>
            <person name="Scholz U."/>
            <person name="Mascher M."/>
            <person name="Fiebig A."/>
        </authorList>
    </citation>
    <scope>NUCLEOTIDE SEQUENCE</scope>
</reference>
<dbReference type="FunFam" id="3.40.50.2300:FF:000188">
    <property type="entry name" value="Glutamate receptor"/>
    <property type="match status" value="1"/>
</dbReference>
<accession>A0A7I8KM35</accession>
<evidence type="ECO:0000313" key="20">
    <source>
        <dbReference type="EMBL" id="CAA7398691.1"/>
    </source>
</evidence>
<feature type="signal peptide" evidence="18">
    <location>
        <begin position="1"/>
        <end position="19"/>
    </location>
</feature>
<dbReference type="CDD" id="cd19990">
    <property type="entry name" value="PBP1_GABAb_receptor_plant"/>
    <property type="match status" value="1"/>
</dbReference>
<feature type="chain" id="PRO_5029651281" description="Glutamate receptor" evidence="18">
    <location>
        <begin position="20"/>
        <end position="967"/>
    </location>
</feature>
<dbReference type="Pfam" id="PF01094">
    <property type="entry name" value="ANF_receptor"/>
    <property type="match status" value="1"/>
</dbReference>
<keyword evidence="6 18" id="KW-0732">Signal</keyword>
<dbReference type="InterPro" id="IPR001828">
    <property type="entry name" value="ANF_lig-bd_rcpt"/>
</dbReference>
<dbReference type="InterPro" id="IPR019594">
    <property type="entry name" value="Glu/Gly-bd"/>
</dbReference>
<evidence type="ECO:0000256" key="7">
    <source>
        <dbReference type="ARBA" id="ARBA00022989"/>
    </source>
</evidence>
<dbReference type="FunFam" id="1.10.287.70:FF:000037">
    <property type="entry name" value="Glutamate receptor"/>
    <property type="match status" value="1"/>
</dbReference>
<protein>
    <recommendedName>
        <fullName evidence="15">Glutamate receptor</fullName>
    </recommendedName>
</protein>
<dbReference type="InterPro" id="IPR015683">
    <property type="entry name" value="Ionotropic_Glu_rcpt"/>
</dbReference>
<evidence type="ECO:0000256" key="10">
    <source>
        <dbReference type="ARBA" id="ARBA00023170"/>
    </source>
</evidence>
<evidence type="ECO:0000256" key="15">
    <source>
        <dbReference type="PIRNR" id="PIRNR037090"/>
    </source>
</evidence>
<comment type="function">
    <text evidence="14">Glutamate-gated receptor that probably acts as a non-selective cation channel. May be involved in light-signal transduction and calcium homeostasis via the regulation of calcium influx into cells.</text>
</comment>
<dbReference type="SUPFAM" id="SSF53822">
    <property type="entry name" value="Periplasmic binding protein-like I"/>
    <property type="match status" value="1"/>
</dbReference>
<dbReference type="OrthoDB" id="5984008at2759"/>
<keyword evidence="21" id="KW-1185">Reference proteome</keyword>
<comment type="subcellular location">
    <subcellularLocation>
        <location evidence="1">Membrane</location>
        <topology evidence="1">Multi-pass membrane protein</topology>
    </subcellularLocation>
</comment>
<keyword evidence="13 15" id="KW-0407">Ion channel</keyword>
<keyword evidence="11" id="KW-0325">Glycoprotein</keyword>
<dbReference type="GO" id="GO:0015276">
    <property type="term" value="F:ligand-gated monoatomic ion channel activity"/>
    <property type="evidence" value="ECO:0007669"/>
    <property type="project" value="InterPro"/>
</dbReference>
<name>A0A7I8KM35_SPIIN</name>
<comment type="function">
    <text evidence="15">Glutamate-gated receptor that probably acts as non-selective cation channel.</text>
</comment>
<dbReference type="Pfam" id="PF10613">
    <property type="entry name" value="Lig_chan-Glu_bd"/>
    <property type="match status" value="1"/>
</dbReference>